<evidence type="ECO:0000259" key="2">
    <source>
        <dbReference type="PROSITE" id="PS50076"/>
    </source>
</evidence>
<dbReference type="PRINTS" id="PR00625">
    <property type="entry name" value="JDOMAIN"/>
</dbReference>
<feature type="region of interest" description="Disordered" evidence="1">
    <location>
        <begin position="208"/>
        <end position="369"/>
    </location>
</feature>
<dbReference type="InterPro" id="IPR036869">
    <property type="entry name" value="J_dom_sf"/>
</dbReference>
<evidence type="ECO:0000313" key="3">
    <source>
        <dbReference type="EMBL" id="KAJ4371259.1"/>
    </source>
</evidence>
<dbReference type="OrthoDB" id="110024at2759"/>
<gene>
    <name evidence="3" type="ORF">N0V83_004476</name>
</gene>
<accession>A0A9W8Y974</accession>
<dbReference type="InterPro" id="IPR018253">
    <property type="entry name" value="DnaJ_domain_CS"/>
</dbReference>
<sequence length="369" mass="41810">MARKGRAAKAGKLVEDAFINDENDEEEIEAEDGPPSIDPYEVLGLETTASADDVKKAYRKLALKHHPDKAAEDEKEAANKKFQEIAFAYAVLSDDRRRKRYDLTGSTAETLEDDEEFDWLSFYRQQFENIVSEEAINKVSNEYKGSAEERSDIIKAYNKSKGHLGSIYQLVMLSDILVDDDRFREILDEEIDKETIESYPKYAIETDETRQKAKDFEKKRREDYDKREAEKKEKAGETAGKPKANKPKAKSEKKDAGSMADLAALIQQRQKSRAGNFFDGLEAKYAPKPRGSKRSTPMEEPPEEAFQAMAARKKQKQNAKKKAKDEDEDEEMDLGEEDVGASEDEEEAPRKKKAKTKARRGRAKAGSAA</sequence>
<dbReference type="InterPro" id="IPR052594">
    <property type="entry name" value="J_domain-containing_protein"/>
</dbReference>
<dbReference type="CDD" id="cd06257">
    <property type="entry name" value="DnaJ"/>
    <property type="match status" value="1"/>
</dbReference>
<dbReference type="FunFam" id="1.10.287.110:FF:000110">
    <property type="entry name" value="DnaJ domain protein (AFU_orthologue AFUA_2G13210)"/>
    <property type="match status" value="1"/>
</dbReference>
<feature type="domain" description="J" evidence="2">
    <location>
        <begin position="38"/>
        <end position="105"/>
    </location>
</feature>
<dbReference type="Gene3D" id="1.10.287.110">
    <property type="entry name" value="DnaJ domain"/>
    <property type="match status" value="1"/>
</dbReference>
<name>A0A9W8Y974_9PLEO</name>
<dbReference type="EMBL" id="JAPEUY010000007">
    <property type="protein sequence ID" value="KAJ4371259.1"/>
    <property type="molecule type" value="Genomic_DNA"/>
</dbReference>
<dbReference type="GO" id="GO:0005634">
    <property type="term" value="C:nucleus"/>
    <property type="evidence" value="ECO:0007669"/>
    <property type="project" value="TreeGrafter"/>
</dbReference>
<dbReference type="InterPro" id="IPR001623">
    <property type="entry name" value="DnaJ_domain"/>
</dbReference>
<dbReference type="AlphaFoldDB" id="A0A9W8Y974"/>
<feature type="compositionally biased region" description="Acidic residues" evidence="1">
    <location>
        <begin position="326"/>
        <end position="347"/>
    </location>
</feature>
<feature type="region of interest" description="Disordered" evidence="1">
    <location>
        <begin position="1"/>
        <end position="38"/>
    </location>
</feature>
<evidence type="ECO:0000256" key="1">
    <source>
        <dbReference type="SAM" id="MobiDB-lite"/>
    </source>
</evidence>
<dbReference type="InterPro" id="IPR056453">
    <property type="entry name" value="HTH_DNAJC9"/>
</dbReference>
<dbReference type="GO" id="GO:0005737">
    <property type="term" value="C:cytoplasm"/>
    <property type="evidence" value="ECO:0007669"/>
    <property type="project" value="TreeGrafter"/>
</dbReference>
<feature type="compositionally biased region" description="Acidic residues" evidence="1">
    <location>
        <begin position="18"/>
        <end position="32"/>
    </location>
</feature>
<dbReference type="Pfam" id="PF23302">
    <property type="entry name" value="HTH_DNAJC9"/>
    <property type="match status" value="1"/>
</dbReference>
<organism evidence="3 4">
    <name type="scientific">Neocucurbitaria cava</name>
    <dbReference type="NCBI Taxonomy" id="798079"/>
    <lineage>
        <taxon>Eukaryota</taxon>
        <taxon>Fungi</taxon>
        <taxon>Dikarya</taxon>
        <taxon>Ascomycota</taxon>
        <taxon>Pezizomycotina</taxon>
        <taxon>Dothideomycetes</taxon>
        <taxon>Pleosporomycetidae</taxon>
        <taxon>Pleosporales</taxon>
        <taxon>Pleosporineae</taxon>
        <taxon>Cucurbitariaceae</taxon>
        <taxon>Neocucurbitaria</taxon>
    </lineage>
</organism>
<feature type="compositionally biased region" description="Basic residues" evidence="1">
    <location>
        <begin position="311"/>
        <end position="322"/>
    </location>
</feature>
<dbReference type="PANTHER" id="PTHR44144">
    <property type="entry name" value="DNAJ HOMOLOG SUBFAMILY C MEMBER 9"/>
    <property type="match status" value="1"/>
</dbReference>
<proteinExistence type="predicted"/>
<dbReference type="PROSITE" id="PS00636">
    <property type="entry name" value="DNAJ_1"/>
    <property type="match status" value="1"/>
</dbReference>
<dbReference type="GO" id="GO:0031072">
    <property type="term" value="F:heat shock protein binding"/>
    <property type="evidence" value="ECO:0007669"/>
    <property type="project" value="TreeGrafter"/>
</dbReference>
<dbReference type="SMART" id="SM00271">
    <property type="entry name" value="DnaJ"/>
    <property type="match status" value="1"/>
</dbReference>
<feature type="compositionally biased region" description="Basic residues" evidence="1">
    <location>
        <begin position="350"/>
        <end position="363"/>
    </location>
</feature>
<feature type="compositionally biased region" description="Basic and acidic residues" evidence="1">
    <location>
        <begin position="208"/>
        <end position="236"/>
    </location>
</feature>
<dbReference type="Proteomes" id="UP001140560">
    <property type="component" value="Unassembled WGS sequence"/>
</dbReference>
<dbReference type="Pfam" id="PF00226">
    <property type="entry name" value="DnaJ"/>
    <property type="match status" value="1"/>
</dbReference>
<dbReference type="SUPFAM" id="SSF46565">
    <property type="entry name" value="Chaperone J-domain"/>
    <property type="match status" value="1"/>
</dbReference>
<reference evidence="3" key="1">
    <citation type="submission" date="2022-10" db="EMBL/GenBank/DDBJ databases">
        <title>Tapping the CABI collections for fungal endophytes: first genome assemblies for Collariella, Neodidymelliopsis, Ascochyta clinopodiicola, Didymella pomorum, Didymosphaeria variabile, Neocosmospora piperis and Neocucurbitaria cava.</title>
        <authorList>
            <person name="Hill R."/>
        </authorList>
    </citation>
    <scope>NUCLEOTIDE SEQUENCE</scope>
    <source>
        <strain evidence="3">IMI 356814</strain>
    </source>
</reference>
<comment type="caution">
    <text evidence="3">The sequence shown here is derived from an EMBL/GenBank/DDBJ whole genome shotgun (WGS) entry which is preliminary data.</text>
</comment>
<keyword evidence="4" id="KW-1185">Reference proteome</keyword>
<dbReference type="PROSITE" id="PS50076">
    <property type="entry name" value="DNAJ_2"/>
    <property type="match status" value="1"/>
</dbReference>
<dbReference type="PANTHER" id="PTHR44144:SF1">
    <property type="entry name" value="DNAJ HOMOLOG SUBFAMILY C MEMBER 9"/>
    <property type="match status" value="1"/>
</dbReference>
<evidence type="ECO:0000313" key="4">
    <source>
        <dbReference type="Proteomes" id="UP001140560"/>
    </source>
</evidence>
<protein>
    <recommendedName>
        <fullName evidence="2">J domain-containing protein</fullName>
    </recommendedName>
</protein>